<keyword evidence="4" id="KW-0547">Nucleotide-binding</keyword>
<evidence type="ECO:0000256" key="5">
    <source>
        <dbReference type="ARBA" id="ARBA00022840"/>
    </source>
</evidence>
<evidence type="ECO:0000256" key="3">
    <source>
        <dbReference type="ARBA" id="ARBA00022448"/>
    </source>
</evidence>
<evidence type="ECO:0000313" key="8">
    <source>
        <dbReference type="Proteomes" id="UP001597299"/>
    </source>
</evidence>
<dbReference type="Gene3D" id="3.40.50.300">
    <property type="entry name" value="P-loop containing nucleotide triphosphate hydrolases"/>
    <property type="match status" value="1"/>
</dbReference>
<proteinExistence type="inferred from homology"/>
<dbReference type="CDD" id="cd03257">
    <property type="entry name" value="ABC_NikE_OppD_transporters"/>
    <property type="match status" value="1"/>
</dbReference>
<evidence type="ECO:0000256" key="2">
    <source>
        <dbReference type="ARBA" id="ARBA00005417"/>
    </source>
</evidence>
<dbReference type="Proteomes" id="UP001597299">
    <property type="component" value="Unassembled WGS sequence"/>
</dbReference>
<feature type="domain" description="ABC transporter" evidence="6">
    <location>
        <begin position="10"/>
        <end position="259"/>
    </location>
</feature>
<dbReference type="InterPro" id="IPR050319">
    <property type="entry name" value="ABC_transp_ATP-bind"/>
</dbReference>
<evidence type="ECO:0000259" key="6">
    <source>
        <dbReference type="PROSITE" id="PS50893"/>
    </source>
</evidence>
<evidence type="ECO:0000256" key="1">
    <source>
        <dbReference type="ARBA" id="ARBA00004417"/>
    </source>
</evidence>
<dbReference type="InterPro" id="IPR027417">
    <property type="entry name" value="P-loop_NTPase"/>
</dbReference>
<dbReference type="GO" id="GO:0005524">
    <property type="term" value="F:ATP binding"/>
    <property type="evidence" value="ECO:0007669"/>
    <property type="project" value="UniProtKB-KW"/>
</dbReference>
<comment type="subcellular location">
    <subcellularLocation>
        <location evidence="1">Cell inner membrane</location>
        <topology evidence="1">Peripheral membrane protein</topology>
    </subcellularLocation>
</comment>
<dbReference type="InterPro" id="IPR017871">
    <property type="entry name" value="ABC_transporter-like_CS"/>
</dbReference>
<evidence type="ECO:0000313" key="7">
    <source>
        <dbReference type="EMBL" id="MFD2141732.1"/>
    </source>
</evidence>
<dbReference type="Pfam" id="PF00005">
    <property type="entry name" value="ABC_tran"/>
    <property type="match status" value="1"/>
</dbReference>
<keyword evidence="3" id="KW-0813">Transport</keyword>
<evidence type="ECO:0000256" key="4">
    <source>
        <dbReference type="ARBA" id="ARBA00022741"/>
    </source>
</evidence>
<dbReference type="EMBL" id="JBHUHD010000001">
    <property type="protein sequence ID" value="MFD2141732.1"/>
    <property type="molecule type" value="Genomic_DNA"/>
</dbReference>
<dbReference type="Pfam" id="PF08352">
    <property type="entry name" value="oligo_HPY"/>
    <property type="match status" value="1"/>
</dbReference>
<comment type="similarity">
    <text evidence="2">Belongs to the ABC transporter superfamily.</text>
</comment>
<dbReference type="SUPFAM" id="SSF52540">
    <property type="entry name" value="P-loop containing nucleoside triphosphate hydrolases"/>
    <property type="match status" value="1"/>
</dbReference>
<keyword evidence="8" id="KW-1185">Reference proteome</keyword>
<dbReference type="InterPro" id="IPR003593">
    <property type="entry name" value="AAA+_ATPase"/>
</dbReference>
<sequence>MSEPSSPPLLELERLSCHFPIRGLLGRRAGTLRAVDDVSLSLREGEALGIVGESGSGKSTLGKTLGGIHDPTDGVIRLAGEPIATQRSRRPLSVRARLQYVYQDSGASLDQRWTLRRSLHEPLVIHTDWSREHREAKVREIAGAVGLAEEHLDLYPHELSGGQQRRAGLARILVLGPQIVVFDEPTSGLDFSVQATVLALIRGIRRMFNLTYLMISHDLNVVGSMCDRLAVMYLGRIVEIGPTREVLGRPRHPYTRSLVDSLPRIGGPRVTDRLGMPGEPVFPADMHQGCGYRTRCPIGTLACTRIDPRLVIKEAHGVACLEWRP</sequence>
<name>A0ABW4Z0L1_9HYPH</name>
<protein>
    <submittedName>
        <fullName evidence="7">Oligopeptide/dipeptide ABC transporter ATP-binding protein</fullName>
    </submittedName>
</protein>
<accession>A0ABW4Z0L1</accession>
<keyword evidence="5 7" id="KW-0067">ATP-binding</keyword>
<gene>
    <name evidence="7" type="ORF">ACFSNC_15065</name>
</gene>
<dbReference type="PROSITE" id="PS50893">
    <property type="entry name" value="ABC_TRANSPORTER_2"/>
    <property type="match status" value="1"/>
</dbReference>
<dbReference type="InterPro" id="IPR003439">
    <property type="entry name" value="ABC_transporter-like_ATP-bd"/>
</dbReference>
<dbReference type="RefSeq" id="WP_213352595.1">
    <property type="nucleotide sequence ID" value="NZ_JAHBGB010000027.1"/>
</dbReference>
<dbReference type="NCBIfam" id="TIGR01727">
    <property type="entry name" value="oligo_HPY"/>
    <property type="match status" value="1"/>
</dbReference>
<organism evidence="7 8">
    <name type="scientific">Ancylobacter oerskovii</name>
    <dbReference type="NCBI Taxonomy" id="459519"/>
    <lineage>
        <taxon>Bacteria</taxon>
        <taxon>Pseudomonadati</taxon>
        <taxon>Pseudomonadota</taxon>
        <taxon>Alphaproteobacteria</taxon>
        <taxon>Hyphomicrobiales</taxon>
        <taxon>Xanthobacteraceae</taxon>
        <taxon>Ancylobacter</taxon>
    </lineage>
</organism>
<reference evidence="8" key="1">
    <citation type="journal article" date="2019" name="Int. J. Syst. Evol. Microbiol.">
        <title>The Global Catalogue of Microorganisms (GCM) 10K type strain sequencing project: providing services to taxonomists for standard genome sequencing and annotation.</title>
        <authorList>
            <consortium name="The Broad Institute Genomics Platform"/>
            <consortium name="The Broad Institute Genome Sequencing Center for Infectious Disease"/>
            <person name="Wu L."/>
            <person name="Ma J."/>
        </authorList>
    </citation>
    <scope>NUCLEOTIDE SEQUENCE [LARGE SCALE GENOMIC DNA]</scope>
    <source>
        <strain evidence="8">CCM 7435</strain>
    </source>
</reference>
<dbReference type="SMART" id="SM00382">
    <property type="entry name" value="AAA"/>
    <property type="match status" value="1"/>
</dbReference>
<dbReference type="PANTHER" id="PTHR43776">
    <property type="entry name" value="TRANSPORT ATP-BINDING PROTEIN"/>
    <property type="match status" value="1"/>
</dbReference>
<dbReference type="PROSITE" id="PS00211">
    <property type="entry name" value="ABC_TRANSPORTER_1"/>
    <property type="match status" value="1"/>
</dbReference>
<comment type="caution">
    <text evidence="7">The sequence shown here is derived from an EMBL/GenBank/DDBJ whole genome shotgun (WGS) entry which is preliminary data.</text>
</comment>
<dbReference type="InterPro" id="IPR013563">
    <property type="entry name" value="Oligopep_ABC_C"/>
</dbReference>